<feature type="transmembrane region" description="Helical" evidence="8">
    <location>
        <begin position="111"/>
        <end position="135"/>
    </location>
</feature>
<dbReference type="GO" id="GO:0044341">
    <property type="term" value="P:sodium-dependent phosphate transport"/>
    <property type="evidence" value="ECO:0007669"/>
    <property type="project" value="InterPro"/>
</dbReference>
<dbReference type="EMBL" id="CM000625">
    <property type="protein sequence ID" value="EEC44107.1"/>
    <property type="molecule type" value="Genomic_DNA"/>
</dbReference>
<dbReference type="GeneID" id="7198159"/>
<feature type="transmembrane region" description="Helical" evidence="8">
    <location>
        <begin position="418"/>
        <end position="439"/>
    </location>
</feature>
<dbReference type="InParanoid" id="B7GBF0"/>
<feature type="transmembrane region" description="Helical" evidence="8">
    <location>
        <begin position="492"/>
        <end position="515"/>
    </location>
</feature>
<feature type="transmembrane region" description="Helical" evidence="8">
    <location>
        <begin position="353"/>
        <end position="380"/>
    </location>
</feature>
<feature type="region of interest" description="Disordered" evidence="7">
    <location>
        <begin position="1"/>
        <end position="26"/>
    </location>
</feature>
<dbReference type="SMR" id="B7GBF0"/>
<comment type="similarity">
    <text evidence="2">Belongs to the SLC34A transporter family.</text>
</comment>
<feature type="transmembrane region" description="Helical" evidence="8">
    <location>
        <begin position="313"/>
        <end position="333"/>
    </location>
</feature>
<dbReference type="PaxDb" id="2850-Phatr40433"/>
<evidence type="ECO:0000256" key="3">
    <source>
        <dbReference type="ARBA" id="ARBA00022475"/>
    </source>
</evidence>
<feature type="transmembrane region" description="Helical" evidence="8">
    <location>
        <begin position="188"/>
        <end position="208"/>
    </location>
</feature>
<dbReference type="HOGENOM" id="CLU_025063_2_0_1"/>
<sequence length="585" mass="62879">MSAENPEVENLKMEATEAEVKSRKDRPTGSIHFGDTDFDVEDEVADATWSEVCQACCVHSGQEWGMIAVGIFLVAFFLYFFLVGLDMLGNGAKGMCGCTAGELFGDDTNPIAGLMIGIIATVLLQSSSTTTSIVVSLVGSAVSVRQGIYMIMGANIGTSVTNTIVAMGQMGDGDQLERAFAGATVHDMFNFLSVAVLLPVEVITGYLYRLTKAMVKNVNLEDGESWDGPIKKMVDPLSDMVIISNSKIITAVAKGTGTCDEGGGFYPMNCTDSSYLGCGKKFGLISCNKVSGKCPAFFQADASAKDDKVSGGVVFFISIVILFTCLAGLVTVLQKMLLGMSTRVVYKATDINGYLAIAIGAGLTMIVQSSSITTSALTPLVGMGALRLEQMFPLTLGANIGTTLTAIMSALVSASQDSLQVALAHLFFNLTGILIWYPVPIMRQVPLSAARRLGRLTRIWRGFPLVYIAVMFLLIPLLLLGLSSLFDDGSKGLTVLGSFLTILLALVLLYSVYWFRYKDGSQKCSDCMAEREKKRLVIKELPEDMIYLKEHMKRLIEHTGLPEDEEAGEAKDLSPDTSDSDEVAA</sequence>
<evidence type="ECO:0000256" key="8">
    <source>
        <dbReference type="SAM" id="Phobius"/>
    </source>
</evidence>
<dbReference type="OMA" id="FSASWAW"/>
<keyword evidence="5 8" id="KW-1133">Transmembrane helix</keyword>
<evidence type="ECO:0000256" key="4">
    <source>
        <dbReference type="ARBA" id="ARBA00022692"/>
    </source>
</evidence>
<dbReference type="OrthoDB" id="67833at2759"/>
<dbReference type="GO" id="GO:0005436">
    <property type="term" value="F:sodium:phosphate symporter activity"/>
    <property type="evidence" value="ECO:0007669"/>
    <property type="project" value="InterPro"/>
</dbReference>
<keyword evidence="10" id="KW-1185">Reference proteome</keyword>
<dbReference type="GO" id="GO:0005886">
    <property type="term" value="C:plasma membrane"/>
    <property type="evidence" value="ECO:0007669"/>
    <property type="project" value="UniProtKB-SubCell"/>
</dbReference>
<feature type="transmembrane region" description="Helical" evidence="8">
    <location>
        <begin position="147"/>
        <end position="168"/>
    </location>
</feature>
<evidence type="ECO:0000256" key="6">
    <source>
        <dbReference type="ARBA" id="ARBA00023136"/>
    </source>
</evidence>
<evidence type="ECO:0000256" key="7">
    <source>
        <dbReference type="SAM" id="MobiDB-lite"/>
    </source>
</evidence>
<feature type="transmembrane region" description="Helical" evidence="8">
    <location>
        <begin position="460"/>
        <end position="486"/>
    </location>
</feature>
<gene>
    <name evidence="9" type="ORF">PHATRDRAFT_40433</name>
</gene>
<keyword evidence="4 8" id="KW-0812">Transmembrane</keyword>
<feature type="transmembrane region" description="Helical" evidence="8">
    <location>
        <begin position="392"/>
        <end position="412"/>
    </location>
</feature>
<dbReference type="Proteomes" id="UP000000759">
    <property type="component" value="Chromosome 23"/>
</dbReference>
<feature type="compositionally biased region" description="Basic and acidic residues" evidence="7">
    <location>
        <begin position="9"/>
        <end position="26"/>
    </location>
</feature>
<dbReference type="AlphaFoldDB" id="B7GBF0"/>
<evidence type="ECO:0000256" key="2">
    <source>
        <dbReference type="ARBA" id="ARBA00005808"/>
    </source>
</evidence>
<accession>B7GBF0</accession>
<dbReference type="RefSeq" id="XP_002184358.1">
    <property type="nucleotide sequence ID" value="XM_002184322.1"/>
</dbReference>
<dbReference type="KEGG" id="pti:PHATRDRAFT_40433"/>
<evidence type="ECO:0000313" key="10">
    <source>
        <dbReference type="Proteomes" id="UP000000759"/>
    </source>
</evidence>
<keyword evidence="3" id="KW-1003">Cell membrane</keyword>
<dbReference type="PANTHER" id="PTHR10010">
    <property type="entry name" value="SOLUTE CARRIER FAMILY 34 SODIUM PHOSPHATE , MEMBER 2-RELATED"/>
    <property type="match status" value="1"/>
</dbReference>
<feature type="region of interest" description="Disordered" evidence="7">
    <location>
        <begin position="560"/>
        <end position="585"/>
    </location>
</feature>
<keyword evidence="6 8" id="KW-0472">Membrane</keyword>
<dbReference type="PANTHER" id="PTHR10010:SF46">
    <property type="entry name" value="SODIUM-DEPENDENT PHOSPHATE TRANSPORT PROTEIN 2B"/>
    <property type="match status" value="1"/>
</dbReference>
<reference evidence="9 10" key="1">
    <citation type="journal article" date="2008" name="Nature">
        <title>The Phaeodactylum genome reveals the evolutionary history of diatom genomes.</title>
        <authorList>
            <person name="Bowler C."/>
            <person name="Allen A.E."/>
            <person name="Badger J.H."/>
            <person name="Grimwood J."/>
            <person name="Jabbari K."/>
            <person name="Kuo A."/>
            <person name="Maheswari U."/>
            <person name="Martens C."/>
            <person name="Maumus F."/>
            <person name="Otillar R.P."/>
            <person name="Rayko E."/>
            <person name="Salamov A."/>
            <person name="Vandepoele K."/>
            <person name="Beszteri B."/>
            <person name="Gruber A."/>
            <person name="Heijde M."/>
            <person name="Katinka M."/>
            <person name="Mock T."/>
            <person name="Valentin K."/>
            <person name="Verret F."/>
            <person name="Berges J.A."/>
            <person name="Brownlee C."/>
            <person name="Cadoret J.P."/>
            <person name="Chiovitti A."/>
            <person name="Choi C.J."/>
            <person name="Coesel S."/>
            <person name="De Martino A."/>
            <person name="Detter J.C."/>
            <person name="Durkin C."/>
            <person name="Falciatore A."/>
            <person name="Fournet J."/>
            <person name="Haruta M."/>
            <person name="Huysman M.J."/>
            <person name="Jenkins B.D."/>
            <person name="Jiroutova K."/>
            <person name="Jorgensen R.E."/>
            <person name="Joubert Y."/>
            <person name="Kaplan A."/>
            <person name="Kroger N."/>
            <person name="Kroth P.G."/>
            <person name="La Roche J."/>
            <person name="Lindquist E."/>
            <person name="Lommer M."/>
            <person name="Martin-Jezequel V."/>
            <person name="Lopez P.J."/>
            <person name="Lucas S."/>
            <person name="Mangogna M."/>
            <person name="McGinnis K."/>
            <person name="Medlin L.K."/>
            <person name="Montsant A."/>
            <person name="Oudot-Le Secq M.P."/>
            <person name="Napoli C."/>
            <person name="Obornik M."/>
            <person name="Parker M.S."/>
            <person name="Petit J.L."/>
            <person name="Porcel B.M."/>
            <person name="Poulsen N."/>
            <person name="Robison M."/>
            <person name="Rychlewski L."/>
            <person name="Rynearson T.A."/>
            <person name="Schmutz J."/>
            <person name="Shapiro H."/>
            <person name="Siaut M."/>
            <person name="Stanley M."/>
            <person name="Sussman M.R."/>
            <person name="Taylor A.R."/>
            <person name="Vardi A."/>
            <person name="von Dassow P."/>
            <person name="Vyverman W."/>
            <person name="Willis A."/>
            <person name="Wyrwicz L.S."/>
            <person name="Rokhsar D.S."/>
            <person name="Weissenbach J."/>
            <person name="Armbrust E.V."/>
            <person name="Green B.R."/>
            <person name="Van de Peer Y."/>
            <person name="Grigoriev I.V."/>
        </authorList>
    </citation>
    <scope>NUCLEOTIDE SEQUENCE [LARGE SCALE GENOMIC DNA]</scope>
    <source>
        <strain evidence="9 10">CCAP 1055/1</strain>
    </source>
</reference>
<evidence type="ECO:0000313" key="9">
    <source>
        <dbReference type="EMBL" id="EEC44107.1"/>
    </source>
</evidence>
<protein>
    <submittedName>
        <fullName evidence="9">Uncharacterized protein</fullName>
    </submittedName>
</protein>
<dbReference type="NCBIfam" id="NF037997">
    <property type="entry name" value="Na_Pi_symport"/>
    <property type="match status" value="1"/>
</dbReference>
<evidence type="ECO:0000256" key="1">
    <source>
        <dbReference type="ARBA" id="ARBA00004651"/>
    </source>
</evidence>
<name>B7GBF0_PHATC</name>
<comment type="subcellular location">
    <subcellularLocation>
        <location evidence="1">Cell membrane</location>
        <topology evidence="1">Multi-pass membrane protein</topology>
    </subcellularLocation>
</comment>
<evidence type="ECO:0000256" key="5">
    <source>
        <dbReference type="ARBA" id="ARBA00022989"/>
    </source>
</evidence>
<feature type="transmembrane region" description="Helical" evidence="8">
    <location>
        <begin position="64"/>
        <end position="85"/>
    </location>
</feature>
<organism evidence="9 10">
    <name type="scientific">Phaeodactylum tricornutum (strain CCAP 1055/1)</name>
    <dbReference type="NCBI Taxonomy" id="556484"/>
    <lineage>
        <taxon>Eukaryota</taxon>
        <taxon>Sar</taxon>
        <taxon>Stramenopiles</taxon>
        <taxon>Ochrophyta</taxon>
        <taxon>Bacillariophyta</taxon>
        <taxon>Bacillariophyceae</taxon>
        <taxon>Bacillariophycidae</taxon>
        <taxon>Naviculales</taxon>
        <taxon>Phaeodactylaceae</taxon>
        <taxon>Phaeodactylum</taxon>
    </lineage>
</organism>
<dbReference type="STRING" id="556484.B7GBF0"/>
<dbReference type="Pfam" id="PF02690">
    <property type="entry name" value="Na_Pi_cotrans"/>
    <property type="match status" value="2"/>
</dbReference>
<reference evidence="10" key="2">
    <citation type="submission" date="2008-08" db="EMBL/GenBank/DDBJ databases">
        <authorList>
            <consortium name="Diatom Consortium"/>
            <person name="Grigoriev I."/>
            <person name="Grimwood J."/>
            <person name="Kuo A."/>
            <person name="Otillar R.P."/>
            <person name="Salamov A."/>
            <person name="Detter J.C."/>
            <person name="Lindquist E."/>
            <person name="Shapiro H."/>
            <person name="Lucas S."/>
            <person name="Glavina del Rio T."/>
            <person name="Pitluck S."/>
            <person name="Rokhsar D."/>
            <person name="Bowler C."/>
        </authorList>
    </citation>
    <scope>GENOME REANNOTATION</scope>
    <source>
        <strain evidence="10">CCAP 1055/1</strain>
    </source>
</reference>
<proteinExistence type="inferred from homology"/>
<dbReference type="eggNOG" id="ENOG502QQ3I">
    <property type="taxonomic scope" value="Eukaryota"/>
</dbReference>
<dbReference type="InterPro" id="IPR003841">
    <property type="entry name" value="Na/Pi_transpt"/>
</dbReference>